<reference evidence="1 2" key="1">
    <citation type="submission" date="2018-09" db="EMBL/GenBank/DDBJ databases">
        <authorList>
            <person name="Garlena R.A."/>
            <person name="Russell D.A."/>
            <person name="Pope W.H."/>
            <person name="Jacobs-Sera D."/>
            <person name="Hatfull G.F."/>
        </authorList>
    </citation>
    <scope>NUCLEOTIDE SEQUENCE [LARGE SCALE GENOMIC DNA]</scope>
</reference>
<dbReference type="Gene3D" id="3.40.50.300">
    <property type="entry name" value="P-loop containing nucleotide triphosphate hydrolases"/>
    <property type="match status" value="1"/>
</dbReference>
<dbReference type="Proteomes" id="UP000278426">
    <property type="component" value="Genome"/>
</dbReference>
<evidence type="ECO:0000313" key="1">
    <source>
        <dbReference type="EMBL" id="AYN58150.1"/>
    </source>
</evidence>
<accession>A0A3G2KGR0</accession>
<protein>
    <submittedName>
        <fullName evidence="1">Terminase large subunit</fullName>
    </submittedName>
</protein>
<sequence>MTASTANPAAAQLDRWQIYDTEIEVTTERGRERRKVWDPHAGQLAIEESPARNKVATCGRRFGKSDLGGKRLVPPAFLAYYRQDLLRTTNKAMIYWIVGPEYSDAEKEFRVLWNTLVSLGVPFDKPGSYYDAVGGNMHLSLWQGAYQVHAKSAKYPDTLVGEGLSGVIMAEAAKQKPSVWTKHVRPTLGDFTGWSLHTSTPEGKNHFHDKFQMGQDPNNPEWESWRMPSWANPYVYTRTGRLIALGKLPPETPIPDHEYTLDRHVTIMQQLMRENPTVSPFKIVADHKLRVDQEVIELAADMSIESFNQEIGADFTEYVGKVFKDWDEEYHVADLVDYNVKQFGTYFNPNYETYAAADYGYTNPNVWLVIQIGKWGEVNVLREIYMPGLTADAFADEIRRQMCNPPNLRIFYPDPADPMSSETLSQKLGIRAAGGTGGEKRIRLNLIRQFLKRGRNDPTDLTGMGWRPQLMFDRSCANARREMEAYRYPDSTDKPNPSSLIYEEPLKKDDHVPEALGRFFVGHYGEKALVNERAGTRISKANIEHQRTNRERRSTNAPKDIKYQRLTDGEPDAYQYKNPDVGWGKELLD</sequence>
<name>A0A3G2KGR0_9CAUD</name>
<evidence type="ECO:0000313" key="2">
    <source>
        <dbReference type="Proteomes" id="UP000278426"/>
    </source>
</evidence>
<proteinExistence type="predicted"/>
<dbReference type="InterPro" id="IPR027417">
    <property type="entry name" value="P-loop_NTPase"/>
</dbReference>
<dbReference type="Gene3D" id="3.30.420.280">
    <property type="match status" value="1"/>
</dbReference>
<dbReference type="EMBL" id="MH834615">
    <property type="protein sequence ID" value="AYN58150.1"/>
    <property type="molecule type" value="Genomic_DNA"/>
</dbReference>
<organism evidence="1 2">
    <name type="scientific">Mycobacterium phage KandZ</name>
    <dbReference type="NCBI Taxonomy" id="2419979"/>
    <lineage>
        <taxon>Viruses</taxon>
        <taxon>Duplodnaviria</taxon>
        <taxon>Heunggongvirae</taxon>
        <taxon>Uroviricota</taxon>
        <taxon>Caudoviricetes</taxon>
        <taxon>Dclasvirinae</taxon>
        <taxon>Plotvirus</taxon>
        <taxon>Plotvirus plot</taxon>
    </lineage>
</organism>
<gene>
    <name evidence="1" type="primary">8</name>
    <name evidence="1" type="ORF">SEA_KANDZ_8</name>
</gene>